<dbReference type="Gene3D" id="3.90.550.10">
    <property type="entry name" value="Spore Coat Polysaccharide Biosynthesis Protein SpsA, Chain A"/>
    <property type="match status" value="1"/>
</dbReference>
<keyword evidence="7" id="KW-1185">Reference proteome</keyword>
<dbReference type="Pfam" id="PF05637">
    <property type="entry name" value="Glyco_transf_34"/>
    <property type="match status" value="1"/>
</dbReference>
<organism evidence="6 7">
    <name type="scientific">Cochliobolus sativus (strain ND90Pr / ATCC 201652)</name>
    <name type="common">Common root rot and spot blotch fungus</name>
    <name type="synonym">Bipolaris sorokiniana</name>
    <dbReference type="NCBI Taxonomy" id="665912"/>
    <lineage>
        <taxon>Eukaryota</taxon>
        <taxon>Fungi</taxon>
        <taxon>Dikarya</taxon>
        <taxon>Ascomycota</taxon>
        <taxon>Pezizomycotina</taxon>
        <taxon>Dothideomycetes</taxon>
        <taxon>Pleosporomycetidae</taxon>
        <taxon>Pleosporales</taxon>
        <taxon>Pleosporineae</taxon>
        <taxon>Pleosporaceae</taxon>
        <taxon>Bipolaris</taxon>
    </lineage>
</organism>
<feature type="region of interest" description="Disordered" evidence="4">
    <location>
        <begin position="1"/>
        <end position="27"/>
    </location>
</feature>
<dbReference type="GO" id="GO:0006487">
    <property type="term" value="P:protein N-linked glycosylation"/>
    <property type="evidence" value="ECO:0007669"/>
    <property type="project" value="TreeGrafter"/>
</dbReference>
<keyword evidence="5" id="KW-0812">Transmembrane</keyword>
<feature type="transmembrane region" description="Helical" evidence="5">
    <location>
        <begin position="39"/>
        <end position="55"/>
    </location>
</feature>
<evidence type="ECO:0000256" key="2">
    <source>
        <dbReference type="ARBA" id="ARBA00022676"/>
    </source>
</evidence>
<name>M2T333_COCSN</name>
<evidence type="ECO:0000256" key="1">
    <source>
        <dbReference type="ARBA" id="ARBA00005664"/>
    </source>
</evidence>
<dbReference type="eggNOG" id="ENOG502SHP1">
    <property type="taxonomic scope" value="Eukaryota"/>
</dbReference>
<dbReference type="OrthoDB" id="407658at2759"/>
<keyword evidence="5" id="KW-1133">Transmembrane helix</keyword>
<dbReference type="InterPro" id="IPR029044">
    <property type="entry name" value="Nucleotide-diphossugar_trans"/>
</dbReference>
<protein>
    <submittedName>
        <fullName evidence="6">Glycosyltransferase family 34 protein</fullName>
    </submittedName>
</protein>
<dbReference type="EMBL" id="KB445644">
    <property type="protein sequence ID" value="EMD63457.1"/>
    <property type="molecule type" value="Genomic_DNA"/>
</dbReference>
<gene>
    <name evidence="6" type="ORF">COCSADRAFT_90911</name>
</gene>
<dbReference type="OMA" id="INTHRVH"/>
<evidence type="ECO:0000313" key="6">
    <source>
        <dbReference type="EMBL" id="EMD63457.1"/>
    </source>
</evidence>
<sequence length="360" mass="40803">MSRSTRPSFDSDFSLDDNDEESQCRQTCRPRSRIQTLKYLSFLTLAVSLIFYLTHTPTSSLSPPILPSSPFLASDPSSTPPQDSKFRSKIGKATASFGPKDTTYEAAISSHHTHDTIHSYPHFILRERMLPGLWSKHAFLLTLLGTELSKPAEHRLHWLFWHDRDTILMNPNVPLEVFLPPPEKEVGGNRTGRDVNLIVTNDRHGLNNGVFFLRVSEWAVRFLSASLSLREWDAHVTLKYSEQSAMEIVGGRPHFSPNIIHVPQRWFNAYPPPSTTSPPPSAPSAARKGSLLIHFASNRDGKRPERMAQWQRIAGSPGNEWNKPLNETRYITEIDEFWRRLGEGEDEGGVVSDIGARKWE</sequence>
<dbReference type="PANTHER" id="PTHR31306:SF8">
    <property type="entry name" value="GLYCOSYLTRANSFERASE FAMILY 34 PROTEIN"/>
    <property type="match status" value="1"/>
</dbReference>
<reference evidence="7" key="2">
    <citation type="journal article" date="2013" name="PLoS Genet.">
        <title>Comparative genome structure, secondary metabolite, and effector coding capacity across Cochliobolus pathogens.</title>
        <authorList>
            <person name="Condon B.J."/>
            <person name="Leng Y."/>
            <person name="Wu D."/>
            <person name="Bushley K.E."/>
            <person name="Ohm R.A."/>
            <person name="Otillar R."/>
            <person name="Martin J."/>
            <person name="Schackwitz W."/>
            <person name="Grimwood J."/>
            <person name="MohdZainudin N."/>
            <person name="Xue C."/>
            <person name="Wang R."/>
            <person name="Manning V.A."/>
            <person name="Dhillon B."/>
            <person name="Tu Z.J."/>
            <person name="Steffenson B.J."/>
            <person name="Salamov A."/>
            <person name="Sun H."/>
            <person name="Lowry S."/>
            <person name="LaButti K."/>
            <person name="Han J."/>
            <person name="Copeland A."/>
            <person name="Lindquist E."/>
            <person name="Barry K."/>
            <person name="Schmutz J."/>
            <person name="Baker S.E."/>
            <person name="Ciuffetti L.M."/>
            <person name="Grigoriev I.V."/>
            <person name="Zhong S."/>
            <person name="Turgeon B.G."/>
        </authorList>
    </citation>
    <scope>NUCLEOTIDE SEQUENCE [LARGE SCALE GENOMIC DNA]</scope>
    <source>
        <strain evidence="7">ND90Pr / ATCC 201652</strain>
    </source>
</reference>
<evidence type="ECO:0000313" key="7">
    <source>
        <dbReference type="Proteomes" id="UP000016934"/>
    </source>
</evidence>
<dbReference type="Proteomes" id="UP000016934">
    <property type="component" value="Unassembled WGS sequence"/>
</dbReference>
<dbReference type="GeneID" id="19141373"/>
<accession>M2T333</accession>
<evidence type="ECO:0000256" key="4">
    <source>
        <dbReference type="SAM" id="MobiDB-lite"/>
    </source>
</evidence>
<keyword evidence="3 6" id="KW-0808">Transferase</keyword>
<reference evidence="6 7" key="1">
    <citation type="journal article" date="2012" name="PLoS Pathog.">
        <title>Diverse lifestyles and strategies of plant pathogenesis encoded in the genomes of eighteen Dothideomycetes fungi.</title>
        <authorList>
            <person name="Ohm R.A."/>
            <person name="Feau N."/>
            <person name="Henrissat B."/>
            <person name="Schoch C.L."/>
            <person name="Horwitz B.A."/>
            <person name="Barry K.W."/>
            <person name="Condon B.J."/>
            <person name="Copeland A.C."/>
            <person name="Dhillon B."/>
            <person name="Glaser F."/>
            <person name="Hesse C.N."/>
            <person name="Kosti I."/>
            <person name="LaButti K."/>
            <person name="Lindquist E.A."/>
            <person name="Lucas S."/>
            <person name="Salamov A.A."/>
            <person name="Bradshaw R.E."/>
            <person name="Ciuffetti L."/>
            <person name="Hamelin R.C."/>
            <person name="Kema G.H.J."/>
            <person name="Lawrence C."/>
            <person name="Scott J.A."/>
            <person name="Spatafora J.W."/>
            <person name="Turgeon B.G."/>
            <person name="de Wit P.J.G.M."/>
            <person name="Zhong S."/>
            <person name="Goodwin S.B."/>
            <person name="Grigoriev I.V."/>
        </authorList>
    </citation>
    <scope>NUCLEOTIDE SEQUENCE [LARGE SCALE GENOMIC DNA]</scope>
    <source>
        <strain evidence="7">ND90Pr / ATCC 201652</strain>
    </source>
</reference>
<keyword evidence="5" id="KW-0472">Membrane</keyword>
<dbReference type="HOGENOM" id="CLU_039079_0_0_1"/>
<dbReference type="InterPro" id="IPR008630">
    <property type="entry name" value="Glyco_trans_34"/>
</dbReference>
<dbReference type="GO" id="GO:0000139">
    <property type="term" value="C:Golgi membrane"/>
    <property type="evidence" value="ECO:0007669"/>
    <property type="project" value="TreeGrafter"/>
</dbReference>
<comment type="similarity">
    <text evidence="1">Belongs to the glycosyltransferase 34 family.</text>
</comment>
<dbReference type="PANTHER" id="PTHR31306">
    <property type="entry name" value="ALPHA-1,6-MANNOSYLTRANSFERASE MNN11-RELATED"/>
    <property type="match status" value="1"/>
</dbReference>
<evidence type="ECO:0000256" key="3">
    <source>
        <dbReference type="ARBA" id="ARBA00022679"/>
    </source>
</evidence>
<evidence type="ECO:0000256" key="5">
    <source>
        <dbReference type="SAM" id="Phobius"/>
    </source>
</evidence>
<dbReference type="RefSeq" id="XP_007700566.1">
    <property type="nucleotide sequence ID" value="XM_007702376.1"/>
</dbReference>
<dbReference type="GO" id="GO:0016757">
    <property type="term" value="F:glycosyltransferase activity"/>
    <property type="evidence" value="ECO:0007669"/>
    <property type="project" value="UniProtKB-KW"/>
</dbReference>
<dbReference type="AlphaFoldDB" id="M2T333"/>
<proteinExistence type="inferred from homology"/>
<keyword evidence="2" id="KW-0328">Glycosyltransferase</keyword>
<dbReference type="KEGG" id="bsc:COCSADRAFT_90911"/>